<feature type="binding site" evidence="9">
    <location>
        <begin position="21"/>
        <end position="28"/>
    </location>
    <ligand>
        <name>ATP</name>
        <dbReference type="ChEBI" id="CHEBI:30616"/>
    </ligand>
</feature>
<evidence type="ECO:0000313" key="11">
    <source>
        <dbReference type="EMBL" id="NJP47792.1"/>
    </source>
</evidence>
<dbReference type="InterPro" id="IPR014017">
    <property type="entry name" value="DNA_helicase_UvrD-like_C"/>
</dbReference>
<dbReference type="PROSITE" id="PS51198">
    <property type="entry name" value="UVRD_HELICASE_ATP_BIND"/>
    <property type="match status" value="1"/>
</dbReference>
<comment type="catalytic activity">
    <reaction evidence="8">
        <text>ATP + H2O = ADP + phosphate + H(+)</text>
        <dbReference type="Rhea" id="RHEA:13065"/>
        <dbReference type="ChEBI" id="CHEBI:15377"/>
        <dbReference type="ChEBI" id="CHEBI:15378"/>
        <dbReference type="ChEBI" id="CHEBI:30616"/>
        <dbReference type="ChEBI" id="CHEBI:43474"/>
        <dbReference type="ChEBI" id="CHEBI:456216"/>
        <dbReference type="EC" id="5.6.2.4"/>
    </reaction>
</comment>
<dbReference type="Proteomes" id="UP000734511">
    <property type="component" value="Unassembled WGS sequence"/>
</dbReference>
<dbReference type="InterPro" id="IPR027417">
    <property type="entry name" value="P-loop_NTPase"/>
</dbReference>
<evidence type="ECO:0000256" key="6">
    <source>
        <dbReference type="ARBA" id="ARBA00034617"/>
    </source>
</evidence>
<keyword evidence="3 9" id="KW-0347">Helicase</keyword>
<evidence type="ECO:0000259" key="10">
    <source>
        <dbReference type="PROSITE" id="PS51198"/>
    </source>
</evidence>
<reference evidence="11 12" key="1">
    <citation type="submission" date="2020-03" db="EMBL/GenBank/DDBJ databases">
        <title>WGS of actinomycetes isolated from Thailand.</title>
        <authorList>
            <person name="Thawai C."/>
        </authorList>
    </citation>
    <scope>NUCLEOTIDE SEQUENCE [LARGE SCALE GENOMIC DNA]</scope>
    <source>
        <strain evidence="11 12">PRB2-1</strain>
    </source>
</reference>
<dbReference type="EMBL" id="JAATEJ010000034">
    <property type="protein sequence ID" value="NJP47792.1"/>
    <property type="molecule type" value="Genomic_DNA"/>
</dbReference>
<evidence type="ECO:0000256" key="4">
    <source>
        <dbReference type="ARBA" id="ARBA00022840"/>
    </source>
</evidence>
<dbReference type="Gene3D" id="3.40.50.300">
    <property type="entry name" value="P-loop containing nucleotide triphosphate hydrolases"/>
    <property type="match status" value="2"/>
</dbReference>
<accession>A0ABX0ZY02</accession>
<comment type="catalytic activity">
    <reaction evidence="6">
        <text>Couples ATP hydrolysis with the unwinding of duplex DNA by translocating in the 3'-5' direction.</text>
        <dbReference type="EC" id="5.6.2.4"/>
    </reaction>
</comment>
<dbReference type="SUPFAM" id="SSF52540">
    <property type="entry name" value="P-loop containing nucleoside triphosphate hydrolases"/>
    <property type="match status" value="1"/>
</dbReference>
<dbReference type="InterPro" id="IPR014016">
    <property type="entry name" value="UvrD-like_ATP-bd"/>
</dbReference>
<comment type="caution">
    <text evidence="11">The sequence shown here is derived from an EMBL/GenBank/DDBJ whole genome shotgun (WGS) entry which is preliminary data.</text>
</comment>
<dbReference type="Gene3D" id="1.10.486.10">
    <property type="entry name" value="PCRA, domain 4"/>
    <property type="match status" value="1"/>
</dbReference>
<feature type="domain" description="UvrD-like helicase ATP-binding" evidence="10">
    <location>
        <begin position="1"/>
        <end position="233"/>
    </location>
</feature>
<evidence type="ECO:0000256" key="7">
    <source>
        <dbReference type="ARBA" id="ARBA00034808"/>
    </source>
</evidence>
<evidence type="ECO:0000256" key="8">
    <source>
        <dbReference type="ARBA" id="ARBA00048988"/>
    </source>
</evidence>
<evidence type="ECO:0000256" key="2">
    <source>
        <dbReference type="ARBA" id="ARBA00022801"/>
    </source>
</evidence>
<dbReference type="RefSeq" id="WP_167986625.1">
    <property type="nucleotide sequence ID" value="NZ_JAATEJ010000034.1"/>
</dbReference>
<dbReference type="InterPro" id="IPR000212">
    <property type="entry name" value="DNA_helicase_UvrD/REP"/>
</dbReference>
<dbReference type="PANTHER" id="PTHR11070:SF2">
    <property type="entry name" value="ATP-DEPENDENT DNA HELICASE SRS2"/>
    <property type="match status" value="1"/>
</dbReference>
<evidence type="ECO:0000313" key="12">
    <source>
        <dbReference type="Proteomes" id="UP000734511"/>
    </source>
</evidence>
<evidence type="ECO:0000256" key="9">
    <source>
        <dbReference type="PROSITE-ProRule" id="PRU00560"/>
    </source>
</evidence>
<evidence type="ECO:0000256" key="5">
    <source>
        <dbReference type="ARBA" id="ARBA00023235"/>
    </source>
</evidence>
<dbReference type="EC" id="5.6.2.4" evidence="7"/>
<evidence type="ECO:0000256" key="3">
    <source>
        <dbReference type="ARBA" id="ARBA00022806"/>
    </source>
</evidence>
<sequence length="572" mass="62953">MDLDDKRREILAAHGHLLIEGGPGCGKTTIALLKAKERLNTLAPGQRVLFLSFSRAAVRQIGDRTSGVLDRDARSLIEIRTFHAFFMELVRSHGRLLTGVPASFITPDREKHLRADFDGAWPTERRRLAGQGRYVFDELAPTAATLLEESRAVRELCTDTYPLVIVDEFQDTNTDQWRAVKALSAKSTVICLADPDQRIFDHIPGVDAERINHAIEYLHPQQFDLSGDNHRSPSGGLLDYANAVLRNTPHTPPETIKTVPYPTHYGAAPFERYVHYAVVALRRYLAERLGRQPTIAVLAAENALLARISEKIAADSTIGPHQLPAVDHDLVFDPELSAAAGYVVASILEWPGLGRTDALTRTLRAVADFYRIKYSNGTLGAKNTVRTIENAIGALTNNTTVKAKTAKVLIASYDNGISLAGQPVADWQTARTLLSGSTELDELFKQARLLRLLKATDLFAWVLMEAWDSLSYADAAGAIRRALASESLTTSRQETAQVSLMSMHRSKGKEFDGVVIVEGTYTAKLLDTGWDAKRTDESRRLTRVAITRARHAVVLVRPGDGLPLTPPLPAAH</sequence>
<keyword evidence="12" id="KW-1185">Reference proteome</keyword>
<gene>
    <name evidence="11" type="ORF">HCN08_30945</name>
</gene>
<keyword evidence="2 9" id="KW-0378">Hydrolase</keyword>
<dbReference type="GO" id="GO:0004386">
    <property type="term" value="F:helicase activity"/>
    <property type="evidence" value="ECO:0007669"/>
    <property type="project" value="UniProtKB-KW"/>
</dbReference>
<protein>
    <recommendedName>
        <fullName evidence="7">DNA 3'-5' helicase</fullName>
        <ecNumber evidence="7">5.6.2.4</ecNumber>
    </recommendedName>
</protein>
<keyword evidence="4 9" id="KW-0067">ATP-binding</keyword>
<dbReference type="Pfam" id="PF13245">
    <property type="entry name" value="AAA_19"/>
    <property type="match status" value="1"/>
</dbReference>
<name>A0ABX0ZY02_9ACTN</name>
<evidence type="ECO:0000256" key="1">
    <source>
        <dbReference type="ARBA" id="ARBA00022741"/>
    </source>
</evidence>
<dbReference type="PANTHER" id="PTHR11070">
    <property type="entry name" value="UVRD / RECB / PCRA DNA HELICASE FAMILY MEMBER"/>
    <property type="match status" value="1"/>
</dbReference>
<keyword evidence="5" id="KW-0413">Isomerase</keyword>
<proteinExistence type="predicted"/>
<keyword evidence="1 9" id="KW-0547">Nucleotide-binding</keyword>
<dbReference type="Pfam" id="PF13361">
    <property type="entry name" value="UvrD_C"/>
    <property type="match status" value="1"/>
</dbReference>
<organism evidence="11 12">
    <name type="scientific">Actinacidiphila epipremni</name>
    <dbReference type="NCBI Taxonomy" id="2053013"/>
    <lineage>
        <taxon>Bacteria</taxon>
        <taxon>Bacillati</taxon>
        <taxon>Actinomycetota</taxon>
        <taxon>Actinomycetes</taxon>
        <taxon>Kitasatosporales</taxon>
        <taxon>Streptomycetaceae</taxon>
        <taxon>Actinacidiphila</taxon>
    </lineage>
</organism>